<keyword evidence="6" id="KW-1185">Reference proteome</keyword>
<name>A0A6A7K501_9FIRM</name>
<reference evidence="5 6" key="1">
    <citation type="submission" date="2019-10" db="EMBL/GenBank/DDBJ databases">
        <title>Alkalibaculum tamaniensis sp.nov., a new alkaliphilic acetogen, isolated on methoxylated aromatics from a mud volcano.</title>
        <authorList>
            <person name="Khomyakova M.A."/>
            <person name="Merkel A.Y."/>
            <person name="Bonch-Osmolovskaya E.A."/>
            <person name="Slobodkin A.I."/>
        </authorList>
    </citation>
    <scope>NUCLEOTIDE SEQUENCE [LARGE SCALE GENOMIC DNA]</scope>
    <source>
        <strain evidence="5 6">M08DMB</strain>
    </source>
</reference>
<dbReference type="CDD" id="cd02208">
    <property type="entry name" value="cupin_RmlC-like"/>
    <property type="match status" value="1"/>
</dbReference>
<evidence type="ECO:0000313" key="6">
    <source>
        <dbReference type="Proteomes" id="UP000440004"/>
    </source>
</evidence>
<dbReference type="InterPro" id="IPR014710">
    <property type="entry name" value="RmlC-like_jellyroll"/>
</dbReference>
<dbReference type="Pfam" id="PF12833">
    <property type="entry name" value="HTH_18"/>
    <property type="match status" value="1"/>
</dbReference>
<dbReference type="SMART" id="SM00342">
    <property type="entry name" value="HTH_ARAC"/>
    <property type="match status" value="1"/>
</dbReference>
<comment type="caution">
    <text evidence="5">The sequence shown here is derived from an EMBL/GenBank/DDBJ whole genome shotgun (WGS) entry which is preliminary data.</text>
</comment>
<dbReference type="Gene3D" id="1.10.10.60">
    <property type="entry name" value="Homeodomain-like"/>
    <property type="match status" value="2"/>
</dbReference>
<dbReference type="Proteomes" id="UP000440004">
    <property type="component" value="Unassembled WGS sequence"/>
</dbReference>
<sequence>MVENSTNIYQPYILKIPMLNTEVLIRHVEILDNKTPEFKHVHNSLEIYYPIEGNLKIDVSDSQINIPAGQLLLLAPGTWHGTVYEPDVKRKYFIMIFDIIESISTCDDNIWSELEISELQKVLTNVKTNQYYIIDDKYNCHTIIDQINNELIIRSFGWQSILRSLYLKFIILTFRNLMPTSEHSKSRVEFPSNVNLAIEITKYMHKNYNSNITLRDVANAMYVSPRHINRVFEACFGTTFSRTLSIFRLNYAKDYLYNTNYSVEKIANLVGFSASRTLLRLFREVEGMTTTQYRDNIRKSHQ</sequence>
<feature type="domain" description="HTH araC/xylS-type" evidence="4">
    <location>
        <begin position="198"/>
        <end position="296"/>
    </location>
</feature>
<accession>A0A6A7K501</accession>
<dbReference type="SUPFAM" id="SSF51182">
    <property type="entry name" value="RmlC-like cupins"/>
    <property type="match status" value="1"/>
</dbReference>
<dbReference type="PANTHER" id="PTHR43280">
    <property type="entry name" value="ARAC-FAMILY TRANSCRIPTIONAL REGULATOR"/>
    <property type="match status" value="1"/>
</dbReference>
<dbReference type="InterPro" id="IPR018060">
    <property type="entry name" value="HTH_AraC"/>
</dbReference>
<evidence type="ECO:0000256" key="3">
    <source>
        <dbReference type="ARBA" id="ARBA00023163"/>
    </source>
</evidence>
<evidence type="ECO:0000256" key="1">
    <source>
        <dbReference type="ARBA" id="ARBA00023015"/>
    </source>
</evidence>
<dbReference type="InterPro" id="IPR009057">
    <property type="entry name" value="Homeodomain-like_sf"/>
</dbReference>
<protein>
    <submittedName>
        <fullName evidence="5">Helix-turn-helix domain-containing protein</fullName>
    </submittedName>
</protein>
<evidence type="ECO:0000313" key="5">
    <source>
        <dbReference type="EMBL" id="MPW24536.1"/>
    </source>
</evidence>
<dbReference type="PANTHER" id="PTHR43280:SF2">
    <property type="entry name" value="HTH-TYPE TRANSCRIPTIONAL REGULATOR EXSA"/>
    <property type="match status" value="1"/>
</dbReference>
<dbReference type="GO" id="GO:0043565">
    <property type="term" value="F:sequence-specific DNA binding"/>
    <property type="evidence" value="ECO:0007669"/>
    <property type="project" value="InterPro"/>
</dbReference>
<dbReference type="InterPro" id="IPR011051">
    <property type="entry name" value="RmlC_Cupin_sf"/>
</dbReference>
<keyword evidence="2" id="KW-0238">DNA-binding</keyword>
<proteinExistence type="predicted"/>
<dbReference type="InterPro" id="IPR003313">
    <property type="entry name" value="AraC-bd"/>
</dbReference>
<dbReference type="Gene3D" id="2.60.120.10">
    <property type="entry name" value="Jelly Rolls"/>
    <property type="match status" value="1"/>
</dbReference>
<dbReference type="SUPFAM" id="SSF46689">
    <property type="entry name" value="Homeodomain-like"/>
    <property type="match status" value="2"/>
</dbReference>
<dbReference type="RefSeq" id="WP_152801104.1">
    <property type="nucleotide sequence ID" value="NZ_WHNX01000002.1"/>
</dbReference>
<keyword evidence="3" id="KW-0804">Transcription</keyword>
<dbReference type="AlphaFoldDB" id="A0A6A7K501"/>
<organism evidence="5 6">
    <name type="scientific">Alkalibaculum sporogenes</name>
    <dbReference type="NCBI Taxonomy" id="2655001"/>
    <lineage>
        <taxon>Bacteria</taxon>
        <taxon>Bacillati</taxon>
        <taxon>Bacillota</taxon>
        <taxon>Clostridia</taxon>
        <taxon>Eubacteriales</taxon>
        <taxon>Eubacteriaceae</taxon>
        <taxon>Alkalibaculum</taxon>
    </lineage>
</organism>
<keyword evidence="1" id="KW-0805">Transcription regulation</keyword>
<evidence type="ECO:0000259" key="4">
    <source>
        <dbReference type="PROSITE" id="PS01124"/>
    </source>
</evidence>
<dbReference type="PROSITE" id="PS01124">
    <property type="entry name" value="HTH_ARAC_FAMILY_2"/>
    <property type="match status" value="1"/>
</dbReference>
<dbReference type="Pfam" id="PF02311">
    <property type="entry name" value="AraC_binding"/>
    <property type="match status" value="1"/>
</dbReference>
<gene>
    <name evidence="5" type="ORF">GC105_01850</name>
</gene>
<evidence type="ECO:0000256" key="2">
    <source>
        <dbReference type="ARBA" id="ARBA00023125"/>
    </source>
</evidence>
<dbReference type="EMBL" id="WHNX01000002">
    <property type="protein sequence ID" value="MPW24536.1"/>
    <property type="molecule type" value="Genomic_DNA"/>
</dbReference>
<dbReference type="GO" id="GO:0003700">
    <property type="term" value="F:DNA-binding transcription factor activity"/>
    <property type="evidence" value="ECO:0007669"/>
    <property type="project" value="InterPro"/>
</dbReference>